<dbReference type="InterPro" id="IPR044925">
    <property type="entry name" value="His-Me_finger_sf"/>
</dbReference>
<protein>
    <recommendedName>
        <fullName evidence="4">HNH endonuclease</fullName>
    </recommendedName>
</protein>
<accession>A0ABV9LJ87</accession>
<dbReference type="Proteomes" id="UP001596025">
    <property type="component" value="Unassembled WGS sequence"/>
</dbReference>
<reference evidence="3" key="1">
    <citation type="journal article" date="2019" name="Int. J. Syst. Evol. Microbiol.">
        <title>The Global Catalogue of Microorganisms (GCM) 10K type strain sequencing project: providing services to taxonomists for standard genome sequencing and annotation.</title>
        <authorList>
            <consortium name="The Broad Institute Genomics Platform"/>
            <consortium name="The Broad Institute Genome Sequencing Center for Infectious Disease"/>
            <person name="Wu L."/>
            <person name="Ma J."/>
        </authorList>
    </citation>
    <scope>NUCLEOTIDE SEQUENCE [LARGE SCALE GENOMIC DNA]</scope>
    <source>
        <strain evidence="3">CCUG 62763</strain>
    </source>
</reference>
<dbReference type="SUPFAM" id="SSF54060">
    <property type="entry name" value="His-Me finger endonucleases"/>
    <property type="match status" value="1"/>
</dbReference>
<gene>
    <name evidence="2" type="ORF">ACFO3M_08960</name>
</gene>
<organism evidence="2 3">
    <name type="scientific">Geodermatophilus arenarius</name>
    <dbReference type="NCBI Taxonomy" id="1137990"/>
    <lineage>
        <taxon>Bacteria</taxon>
        <taxon>Bacillati</taxon>
        <taxon>Actinomycetota</taxon>
        <taxon>Actinomycetes</taxon>
        <taxon>Geodermatophilales</taxon>
        <taxon>Geodermatophilaceae</taxon>
        <taxon>Geodermatophilus</taxon>
    </lineage>
</organism>
<name>A0ABV9LJ87_9ACTN</name>
<evidence type="ECO:0008006" key="4">
    <source>
        <dbReference type="Google" id="ProtNLM"/>
    </source>
</evidence>
<dbReference type="EMBL" id="JBHSGR010000008">
    <property type="protein sequence ID" value="MFC4693515.1"/>
    <property type="molecule type" value="Genomic_DNA"/>
</dbReference>
<dbReference type="RefSeq" id="WP_387988236.1">
    <property type="nucleotide sequence ID" value="NZ_JBHSGR010000008.1"/>
</dbReference>
<evidence type="ECO:0000313" key="2">
    <source>
        <dbReference type="EMBL" id="MFC4693515.1"/>
    </source>
</evidence>
<feature type="region of interest" description="Disordered" evidence="1">
    <location>
        <begin position="185"/>
        <end position="242"/>
    </location>
</feature>
<evidence type="ECO:0000313" key="3">
    <source>
        <dbReference type="Proteomes" id="UP001596025"/>
    </source>
</evidence>
<sequence length="242" mass="26779">MTSAPTRPAPAVAADEGGLLAGLTRQERDRLAALLAGSSTEDPSGCLHWRGRTNEQGYPILWLGDRYVRVHRLAYELTEGPVLPGLLLDHACHTADRSCPGGRSCLHRRCIRPAHLEPVSDLENVRRGRSPAAVVMRTGYCQRGHLVAGDNLLVRTYPNRRTERRCRICAEAAVARWVARDAERRRQARKAQGPRQPRTVCSQGHPMTEANTYRRPSGATECRTCRAAKPHRRTATASGRVA</sequence>
<proteinExistence type="predicted"/>
<comment type="caution">
    <text evidence="2">The sequence shown here is derived from an EMBL/GenBank/DDBJ whole genome shotgun (WGS) entry which is preliminary data.</text>
</comment>
<evidence type="ECO:0000256" key="1">
    <source>
        <dbReference type="SAM" id="MobiDB-lite"/>
    </source>
</evidence>
<keyword evidence="3" id="KW-1185">Reference proteome</keyword>